<gene>
    <name evidence="6" type="ORF">PAPYR_9767</name>
</gene>
<keyword evidence="2 4" id="KW-0689">Ribosomal protein</keyword>
<sequence length="95" mass="10856">MQSGDGEASPRAFFRVWFVAVLSSSRSLTLSPATMSKGKNHTTHNQGHKIHKNGIHRPKQEKYIALKGMDPAFLRNQRFAKKHNVHHPKQEKKTE</sequence>
<evidence type="ECO:0000256" key="5">
    <source>
        <dbReference type="SAM" id="MobiDB-lite"/>
    </source>
</evidence>
<comment type="caution">
    <text evidence="6">The sequence shown here is derived from an EMBL/GenBank/DDBJ whole genome shotgun (WGS) entry which is preliminary data.</text>
</comment>
<accession>A0ABQ8UAC0</accession>
<comment type="similarity">
    <text evidence="1 4">Belongs to the eukaryotic ribosomal protein eL29 family.</text>
</comment>
<protein>
    <recommendedName>
        <fullName evidence="4">60S ribosomal protein L29</fullName>
    </recommendedName>
</protein>
<feature type="region of interest" description="Disordered" evidence="5">
    <location>
        <begin position="32"/>
        <end position="51"/>
    </location>
</feature>
<dbReference type="Proteomes" id="UP001141327">
    <property type="component" value="Unassembled WGS sequence"/>
</dbReference>
<feature type="compositionally biased region" description="Basic residues" evidence="5">
    <location>
        <begin position="38"/>
        <end position="51"/>
    </location>
</feature>
<evidence type="ECO:0000313" key="7">
    <source>
        <dbReference type="Proteomes" id="UP001141327"/>
    </source>
</evidence>
<dbReference type="InterPro" id="IPR002673">
    <property type="entry name" value="Ribosomal_eL29"/>
</dbReference>
<dbReference type="PANTHER" id="PTHR12884:SF0">
    <property type="entry name" value="60S RIBOSOMAL PROTEIN L29"/>
    <property type="match status" value="1"/>
</dbReference>
<organism evidence="6 7">
    <name type="scientific">Paratrimastix pyriformis</name>
    <dbReference type="NCBI Taxonomy" id="342808"/>
    <lineage>
        <taxon>Eukaryota</taxon>
        <taxon>Metamonada</taxon>
        <taxon>Preaxostyla</taxon>
        <taxon>Paratrimastigidae</taxon>
        <taxon>Paratrimastix</taxon>
    </lineage>
</organism>
<keyword evidence="7" id="KW-1185">Reference proteome</keyword>
<proteinExistence type="inferred from homology"/>
<dbReference type="PANTHER" id="PTHR12884">
    <property type="entry name" value="60S RIBOSOMAL PROTEIN L29"/>
    <property type="match status" value="1"/>
</dbReference>
<evidence type="ECO:0000313" key="6">
    <source>
        <dbReference type="EMBL" id="KAJ4455302.1"/>
    </source>
</evidence>
<evidence type="ECO:0000256" key="3">
    <source>
        <dbReference type="ARBA" id="ARBA00023274"/>
    </source>
</evidence>
<dbReference type="EMBL" id="JAPMOS010000112">
    <property type="protein sequence ID" value="KAJ4455302.1"/>
    <property type="molecule type" value="Genomic_DNA"/>
</dbReference>
<reference evidence="6" key="1">
    <citation type="journal article" date="2022" name="bioRxiv">
        <title>Genomics of Preaxostyla Flagellates Illuminates Evolutionary Transitions and the Path Towards Mitochondrial Loss.</title>
        <authorList>
            <person name="Novak L.V.F."/>
            <person name="Treitli S.C."/>
            <person name="Pyrih J."/>
            <person name="Halakuc P."/>
            <person name="Pipaliya S.V."/>
            <person name="Vacek V."/>
            <person name="Brzon O."/>
            <person name="Soukal P."/>
            <person name="Eme L."/>
            <person name="Dacks J.B."/>
            <person name="Karnkowska A."/>
            <person name="Elias M."/>
            <person name="Hampl V."/>
        </authorList>
    </citation>
    <scope>NUCLEOTIDE SEQUENCE</scope>
    <source>
        <strain evidence="6">RCP-MX</strain>
    </source>
</reference>
<dbReference type="GO" id="GO:0005840">
    <property type="term" value="C:ribosome"/>
    <property type="evidence" value="ECO:0007669"/>
    <property type="project" value="UniProtKB-KW"/>
</dbReference>
<keyword evidence="3 4" id="KW-0687">Ribonucleoprotein</keyword>
<dbReference type="Pfam" id="PF01779">
    <property type="entry name" value="Ribosomal_L29e"/>
    <property type="match status" value="1"/>
</dbReference>
<evidence type="ECO:0000256" key="4">
    <source>
        <dbReference type="RuleBase" id="RU364026"/>
    </source>
</evidence>
<evidence type="ECO:0000256" key="1">
    <source>
        <dbReference type="ARBA" id="ARBA00010247"/>
    </source>
</evidence>
<dbReference type="Gene3D" id="6.10.140.1730">
    <property type="match status" value="1"/>
</dbReference>
<evidence type="ECO:0000256" key="2">
    <source>
        <dbReference type="ARBA" id="ARBA00022980"/>
    </source>
</evidence>
<name>A0ABQ8UAC0_9EUKA</name>